<protein>
    <submittedName>
        <fullName evidence="2">Uncharacterized protein</fullName>
    </submittedName>
</protein>
<accession>A0A6A0AES8</accession>
<reference evidence="2 3" key="1">
    <citation type="submission" date="2020-02" db="EMBL/GenBank/DDBJ databases">
        <title>Draft genome sequence of Haematococcus lacustris strain NIES-144.</title>
        <authorList>
            <person name="Morimoto D."/>
            <person name="Nakagawa S."/>
            <person name="Yoshida T."/>
            <person name="Sawayama S."/>
        </authorList>
    </citation>
    <scope>NUCLEOTIDE SEQUENCE [LARGE SCALE GENOMIC DNA]</scope>
    <source>
        <strain evidence="2 3">NIES-144</strain>
    </source>
</reference>
<dbReference type="EMBL" id="BLLF01005404">
    <property type="protein sequence ID" value="GFH31148.1"/>
    <property type="molecule type" value="Genomic_DNA"/>
</dbReference>
<organism evidence="2 3">
    <name type="scientific">Haematococcus lacustris</name>
    <name type="common">Green alga</name>
    <name type="synonym">Haematococcus pluvialis</name>
    <dbReference type="NCBI Taxonomy" id="44745"/>
    <lineage>
        <taxon>Eukaryota</taxon>
        <taxon>Viridiplantae</taxon>
        <taxon>Chlorophyta</taxon>
        <taxon>core chlorophytes</taxon>
        <taxon>Chlorophyceae</taxon>
        <taxon>CS clade</taxon>
        <taxon>Chlamydomonadales</taxon>
        <taxon>Haematococcaceae</taxon>
        <taxon>Haematococcus</taxon>
    </lineage>
</organism>
<keyword evidence="3" id="KW-1185">Reference proteome</keyword>
<dbReference type="Proteomes" id="UP000485058">
    <property type="component" value="Unassembled WGS sequence"/>
</dbReference>
<sequence>MDLDLALTGTNVGKTAATAISSNPKLAIGERLSMCGRFGHWRELPAAQQSQQPHEFAAVAPDGKPIQGAAHRS</sequence>
<feature type="region of interest" description="Disordered" evidence="1">
    <location>
        <begin position="47"/>
        <end position="73"/>
    </location>
</feature>
<name>A0A6A0AES8_HAELA</name>
<evidence type="ECO:0000256" key="1">
    <source>
        <dbReference type="SAM" id="MobiDB-lite"/>
    </source>
</evidence>
<dbReference type="AlphaFoldDB" id="A0A6A0AES8"/>
<evidence type="ECO:0000313" key="2">
    <source>
        <dbReference type="EMBL" id="GFH31148.1"/>
    </source>
</evidence>
<evidence type="ECO:0000313" key="3">
    <source>
        <dbReference type="Proteomes" id="UP000485058"/>
    </source>
</evidence>
<proteinExistence type="predicted"/>
<gene>
    <name evidence="2" type="ORF">HaLaN_30131</name>
</gene>
<comment type="caution">
    <text evidence="2">The sequence shown here is derived from an EMBL/GenBank/DDBJ whole genome shotgun (WGS) entry which is preliminary data.</text>
</comment>